<organism evidence="3 4">
    <name type="scientific">Massariosphaeria phaeospora</name>
    <dbReference type="NCBI Taxonomy" id="100035"/>
    <lineage>
        <taxon>Eukaryota</taxon>
        <taxon>Fungi</taxon>
        <taxon>Dikarya</taxon>
        <taxon>Ascomycota</taxon>
        <taxon>Pezizomycotina</taxon>
        <taxon>Dothideomycetes</taxon>
        <taxon>Pleosporomycetidae</taxon>
        <taxon>Pleosporales</taxon>
        <taxon>Pleosporales incertae sedis</taxon>
        <taxon>Massariosphaeria</taxon>
    </lineage>
</organism>
<dbReference type="PANTHER" id="PTHR41390:SF1">
    <property type="entry name" value="NADH-UBIQUINONE OXIDOREDUCTASE 213 KDA SUBUNIT"/>
    <property type="match status" value="1"/>
</dbReference>
<dbReference type="AlphaFoldDB" id="A0A7C8MDB6"/>
<reference evidence="3 4" key="1">
    <citation type="submission" date="2020-01" db="EMBL/GenBank/DDBJ databases">
        <authorList>
            <consortium name="DOE Joint Genome Institute"/>
            <person name="Haridas S."/>
            <person name="Albert R."/>
            <person name="Binder M."/>
            <person name="Bloem J."/>
            <person name="Labutti K."/>
            <person name="Salamov A."/>
            <person name="Andreopoulos B."/>
            <person name="Baker S.E."/>
            <person name="Barry K."/>
            <person name="Bills G."/>
            <person name="Bluhm B.H."/>
            <person name="Cannon C."/>
            <person name="Castanera R."/>
            <person name="Culley D.E."/>
            <person name="Daum C."/>
            <person name="Ezra D."/>
            <person name="Gonzalez J.B."/>
            <person name="Henrissat B."/>
            <person name="Kuo A."/>
            <person name="Liang C."/>
            <person name="Lipzen A."/>
            <person name="Lutzoni F."/>
            <person name="Magnuson J."/>
            <person name="Mondo S."/>
            <person name="Nolan M."/>
            <person name="Ohm R."/>
            <person name="Pangilinan J."/>
            <person name="Park H.-J.H."/>
            <person name="Ramirez L."/>
            <person name="Alfaro M."/>
            <person name="Sun H."/>
            <person name="Tritt A."/>
            <person name="Yoshinaga Y."/>
            <person name="Zwiers L.-H.L."/>
            <person name="Turgeon B.G."/>
            <person name="Goodwin S.B."/>
            <person name="Spatafora J.W."/>
            <person name="Crous P.W."/>
            <person name="Grigoriev I.V."/>
        </authorList>
    </citation>
    <scope>NUCLEOTIDE SEQUENCE [LARGE SCALE GENOMIC DNA]</scope>
    <source>
        <strain evidence="3 4">CBS 611.86</strain>
    </source>
</reference>
<evidence type="ECO:0000256" key="2">
    <source>
        <dbReference type="SAM" id="Phobius"/>
    </source>
</evidence>
<proteinExistence type="predicted"/>
<name>A0A7C8MDB6_9PLEO</name>
<feature type="transmembrane region" description="Helical" evidence="2">
    <location>
        <begin position="47"/>
        <end position="67"/>
    </location>
</feature>
<keyword evidence="2" id="KW-0472">Membrane</keyword>
<comment type="caution">
    <text evidence="3">The sequence shown here is derived from an EMBL/GenBank/DDBJ whole genome shotgun (WGS) entry which is preliminary data.</text>
</comment>
<dbReference type="EMBL" id="JAADJZ010000007">
    <property type="protein sequence ID" value="KAF2873835.1"/>
    <property type="molecule type" value="Genomic_DNA"/>
</dbReference>
<protein>
    <submittedName>
        <fullName evidence="3">Uncharacterized protein</fullName>
    </submittedName>
</protein>
<accession>A0A7C8MDB6</accession>
<sequence>MKDRPDPTQITHPLNVIRQAAIVGGVAAVPGTCFGAFYGTLRTKTPSLFAIGTGLQWFAIGTTFWGVRASVLDRHRILNWWNMTRGAPVVTRANLTPSTQDKVSASTISGAFTGASLAFLFRGARGYRNVIPGTIMFSLFGFCGQHAYQYLDKRNTEAVMKKVEAKEDVKVKENFLERISKSKWSPMTALTDEQYESMMNEKILKIEAEIALIDERIEGFRRNQKELERSQTKQPKLEQPQEKR</sequence>
<keyword evidence="2" id="KW-1133">Transmembrane helix</keyword>
<feature type="transmembrane region" description="Helical" evidence="2">
    <location>
        <begin position="20"/>
        <end position="41"/>
    </location>
</feature>
<dbReference type="OrthoDB" id="5565730at2759"/>
<evidence type="ECO:0000313" key="4">
    <source>
        <dbReference type="Proteomes" id="UP000481861"/>
    </source>
</evidence>
<dbReference type="Proteomes" id="UP000481861">
    <property type="component" value="Unassembled WGS sequence"/>
</dbReference>
<gene>
    <name evidence="3" type="ORF">BDV95DRAFT_567846</name>
</gene>
<feature type="region of interest" description="Disordered" evidence="1">
    <location>
        <begin position="224"/>
        <end position="244"/>
    </location>
</feature>
<keyword evidence="2" id="KW-0812">Transmembrane</keyword>
<evidence type="ECO:0000313" key="3">
    <source>
        <dbReference type="EMBL" id="KAF2873835.1"/>
    </source>
</evidence>
<dbReference type="PANTHER" id="PTHR41390">
    <property type="entry name" value="CHROMOSOME 7, WHOLE GENOME SHOTGUN SEQUENCE"/>
    <property type="match status" value="1"/>
</dbReference>
<evidence type="ECO:0000256" key="1">
    <source>
        <dbReference type="SAM" id="MobiDB-lite"/>
    </source>
</evidence>
<keyword evidence="4" id="KW-1185">Reference proteome</keyword>